<evidence type="ECO:0000256" key="1">
    <source>
        <dbReference type="ARBA" id="ARBA00004301"/>
    </source>
</evidence>
<name>A0A1B4X970_9ALPC</name>
<evidence type="ECO:0000256" key="7">
    <source>
        <dbReference type="SAM" id="Phobius"/>
    </source>
</evidence>
<feature type="domain" description="CoV 3a-like viroporin CD" evidence="9">
    <location>
        <begin position="136"/>
        <end position="215"/>
    </location>
</feature>
<dbReference type="InterPro" id="IPR004293">
    <property type="entry name" value="Coronavirus_Orf3a/b"/>
</dbReference>
<sequence>MIANLLVGLFLQSISFIKQDVTIVSTDTVNISKPVASIEQRVVFNSKHDRTIPEFSIAILFVLFLAMYRCTSFKQNVAILVFKIVAMCLISPLLIMYGCYIDGGVTIVVLLARFCYLSYFWFRFKRFEFVFYNVSTLMFVHGRAAPYLRSSHNTHYVTLYGGLNYMCVDDLALHFVNPMLVNLAIRGLVQLDLNVVRSIELLNGDFIYIFSPEPVVGVYNAAFDHEIVNEIDLKENVYEIPDSTDSD</sequence>
<dbReference type="InterPro" id="IPR046446">
    <property type="entry name" value="a/bCoV_VIROPORIN_3A-like_CD"/>
</dbReference>
<dbReference type="EMBL" id="LC119077">
    <property type="protein sequence ID" value="BAV31350.1"/>
    <property type="molecule type" value="Genomic_RNA"/>
</dbReference>
<evidence type="ECO:0000259" key="8">
    <source>
        <dbReference type="PROSITE" id="PS51966"/>
    </source>
</evidence>
<keyword evidence="3 6" id="KW-1043">Host membrane</keyword>
<keyword evidence="4 6" id="KW-1133">Transmembrane helix</keyword>
<protein>
    <submittedName>
        <fullName evidence="10">Non-structural protein 3c</fullName>
    </submittedName>
</protein>
<evidence type="ECO:0000313" key="10">
    <source>
        <dbReference type="EMBL" id="BAV31350.1"/>
    </source>
</evidence>
<evidence type="ECO:0000256" key="2">
    <source>
        <dbReference type="ARBA" id="ARBA00022692"/>
    </source>
</evidence>
<accession>A0A1B4X970</accession>
<dbReference type="GO" id="GO:0016020">
    <property type="term" value="C:membrane"/>
    <property type="evidence" value="ECO:0007669"/>
    <property type="project" value="UniProtKB-UniRule"/>
</dbReference>
<feature type="transmembrane region" description="Helical" evidence="7">
    <location>
        <begin position="103"/>
        <end position="122"/>
    </location>
</feature>
<evidence type="ECO:0000259" key="9">
    <source>
        <dbReference type="PROSITE" id="PS51967"/>
    </source>
</evidence>
<keyword evidence="5 6" id="KW-0472">Membrane</keyword>
<keyword evidence="2 6" id="KW-0812">Transmembrane</keyword>
<dbReference type="InterPro" id="IPR046445">
    <property type="entry name" value="a/bCoV_VIROPORIN_3A-like_TM"/>
</dbReference>
<dbReference type="GO" id="GO:0033644">
    <property type="term" value="C:host cell membrane"/>
    <property type="evidence" value="ECO:0007669"/>
    <property type="project" value="UniProtKB-SubCell"/>
</dbReference>
<evidence type="ECO:0000256" key="4">
    <source>
        <dbReference type="ARBA" id="ARBA00022989"/>
    </source>
</evidence>
<dbReference type="Pfam" id="PF03053">
    <property type="entry name" value="Corona_NS3b"/>
    <property type="match status" value="1"/>
</dbReference>
<dbReference type="PROSITE" id="PS51967">
    <property type="entry name" value="COV_VIROPORIN_3A_CD"/>
    <property type="match status" value="1"/>
</dbReference>
<dbReference type="Proteomes" id="UP000272061">
    <property type="component" value="Segment"/>
</dbReference>
<feature type="transmembrane region" description="Helical" evidence="7">
    <location>
        <begin position="52"/>
        <end position="70"/>
    </location>
</feature>
<organism evidence="10">
    <name type="scientific">Ferret coronavirus</name>
    <dbReference type="NCBI Taxonomy" id="1264898"/>
    <lineage>
        <taxon>Viruses</taxon>
        <taxon>Riboviria</taxon>
        <taxon>Orthornavirae</taxon>
        <taxon>Pisuviricota</taxon>
        <taxon>Pisoniviricetes</taxon>
        <taxon>Nidovirales</taxon>
        <taxon>Cornidovirineae</taxon>
        <taxon>Coronaviridae</taxon>
        <taxon>Orthocoronavirinae</taxon>
        <taxon>Alphacoronavirus</taxon>
        <taxon>Minacovirus</taxon>
        <taxon>Alphacoronavirus neovisontis</taxon>
    </lineage>
</organism>
<evidence type="ECO:0000256" key="3">
    <source>
        <dbReference type="ARBA" id="ARBA00022870"/>
    </source>
</evidence>
<evidence type="ECO:0000256" key="6">
    <source>
        <dbReference type="PROSITE-ProRule" id="PRU01311"/>
    </source>
</evidence>
<evidence type="ECO:0000256" key="5">
    <source>
        <dbReference type="ARBA" id="ARBA00023136"/>
    </source>
</evidence>
<proteinExistence type="predicted"/>
<comment type="subcellular location">
    <subcellularLocation>
        <location evidence="1">Host membrane</location>
        <topology evidence="1">Multi-pass membrane protein</topology>
    </subcellularLocation>
</comment>
<dbReference type="PROSITE" id="PS51966">
    <property type="entry name" value="COV_VIROPORIN_3A_TM"/>
    <property type="match status" value="1"/>
</dbReference>
<reference evidence="10" key="1">
    <citation type="submission" date="2016-01" db="EMBL/GenBank/DDBJ databases">
        <title>Complete Genome of Ferret Enteric Coronavirus Isolated from Laboratory Ferrets.</title>
        <authorList>
            <person name="Li T."/>
            <person name="Nakamura T."/>
            <person name="Kataoka M."/>
            <person name="Ami Y."/>
            <person name="Suzaki Y."/>
            <person name="Takeda N."/>
            <person name="Wakita T."/>
        </authorList>
    </citation>
    <scope>NUCLEOTIDE SEQUENCE [LARGE SCALE GENOMIC DNA]</scope>
    <source>
        <strain evidence="10">FRCoV4370</strain>
    </source>
</reference>
<feature type="domain" description="CoV 3a-like viroporin TM" evidence="8">
    <location>
        <begin position="50"/>
        <end position="132"/>
    </location>
</feature>
<feature type="transmembrane region" description="Helical" evidence="7">
    <location>
        <begin position="77"/>
        <end position="97"/>
    </location>
</feature>